<evidence type="ECO:0000313" key="4">
    <source>
        <dbReference type="Proteomes" id="UP000306145"/>
    </source>
</evidence>
<dbReference type="InterPro" id="IPR002559">
    <property type="entry name" value="Transposase_11"/>
</dbReference>
<protein>
    <submittedName>
        <fullName evidence="3">Transposase</fullName>
    </submittedName>
</protein>
<name>A0A5C4QGG9_9ACTN</name>
<feature type="region of interest" description="Disordered" evidence="1">
    <location>
        <begin position="1"/>
        <end position="35"/>
    </location>
</feature>
<accession>A0A5C4QGG9</accession>
<organism evidence="3 4">
    <name type="scientific">Micromonospora orduensis</name>
    <dbReference type="NCBI Taxonomy" id="1420891"/>
    <lineage>
        <taxon>Bacteria</taxon>
        <taxon>Bacillati</taxon>
        <taxon>Actinomycetota</taxon>
        <taxon>Actinomycetes</taxon>
        <taxon>Micromonosporales</taxon>
        <taxon>Micromonosporaceae</taxon>
        <taxon>Micromonospora</taxon>
    </lineage>
</organism>
<sequence>MGDWDGQTGDNPQLLALLDRVSVKRTGPGRPRERPDCVLADRAYSAPATRRALRKRGIRLVSPEKRDHAAHRRDRALAPMIHRHGLASRSPARRGRRPAPGRRRRSVRRPSSW</sequence>
<gene>
    <name evidence="3" type="ORF">FHG89_31195</name>
</gene>
<dbReference type="OrthoDB" id="4546548at2"/>
<evidence type="ECO:0000256" key="1">
    <source>
        <dbReference type="SAM" id="MobiDB-lite"/>
    </source>
</evidence>
<dbReference type="GO" id="GO:0006313">
    <property type="term" value="P:DNA transposition"/>
    <property type="evidence" value="ECO:0007669"/>
    <property type="project" value="InterPro"/>
</dbReference>
<feature type="compositionally biased region" description="Basic residues" evidence="1">
    <location>
        <begin position="81"/>
        <end position="113"/>
    </location>
</feature>
<feature type="region of interest" description="Disordered" evidence="1">
    <location>
        <begin position="62"/>
        <end position="113"/>
    </location>
</feature>
<evidence type="ECO:0000259" key="2">
    <source>
        <dbReference type="Pfam" id="PF01609"/>
    </source>
</evidence>
<dbReference type="GO" id="GO:0003677">
    <property type="term" value="F:DNA binding"/>
    <property type="evidence" value="ECO:0007669"/>
    <property type="project" value="InterPro"/>
</dbReference>
<dbReference type="Pfam" id="PF01609">
    <property type="entry name" value="DDE_Tnp_1"/>
    <property type="match status" value="1"/>
</dbReference>
<dbReference type="AlphaFoldDB" id="A0A5C4QGG9"/>
<feature type="domain" description="Transposase IS4-like" evidence="2">
    <location>
        <begin position="5"/>
        <end position="96"/>
    </location>
</feature>
<reference evidence="3 4" key="1">
    <citation type="submission" date="2019-06" db="EMBL/GenBank/DDBJ databases">
        <title>Micromonospora ordensis sp. nov., isolated from deep marine sediment.</title>
        <authorList>
            <person name="Veyisoglu A."/>
            <person name="Carro L."/>
            <person name="Klenk H.-P."/>
            <person name="Sahin N."/>
        </authorList>
    </citation>
    <scope>NUCLEOTIDE SEQUENCE [LARGE SCALE GENOMIC DNA]</scope>
    <source>
        <strain evidence="3 4">S2509</strain>
    </source>
</reference>
<dbReference type="EMBL" id="VDFY01000292">
    <property type="protein sequence ID" value="TNH21567.1"/>
    <property type="molecule type" value="Genomic_DNA"/>
</dbReference>
<comment type="caution">
    <text evidence="3">The sequence shown here is derived from an EMBL/GenBank/DDBJ whole genome shotgun (WGS) entry which is preliminary data.</text>
</comment>
<proteinExistence type="predicted"/>
<evidence type="ECO:0000313" key="3">
    <source>
        <dbReference type="EMBL" id="TNH21567.1"/>
    </source>
</evidence>
<dbReference type="GO" id="GO:0004803">
    <property type="term" value="F:transposase activity"/>
    <property type="evidence" value="ECO:0007669"/>
    <property type="project" value="InterPro"/>
</dbReference>
<keyword evidence="4" id="KW-1185">Reference proteome</keyword>
<dbReference type="Proteomes" id="UP000306145">
    <property type="component" value="Unassembled WGS sequence"/>
</dbReference>